<gene>
    <name evidence="1" type="ORF">METZ01_LOCUS3169</name>
</gene>
<sequence length="72" mass="8272">MSAETQHTDPDNKKVAASRVESGKRLKELIFEQQIKLWRSGGAEFEFVFAYLVEELVFSRENPAEWNIVPSS</sequence>
<dbReference type="EMBL" id="UINC01000164">
    <property type="protein sequence ID" value="SUZ50315.1"/>
    <property type="molecule type" value="Genomic_DNA"/>
</dbReference>
<organism evidence="1">
    <name type="scientific">marine metagenome</name>
    <dbReference type="NCBI Taxonomy" id="408172"/>
    <lineage>
        <taxon>unclassified sequences</taxon>
        <taxon>metagenomes</taxon>
        <taxon>ecological metagenomes</taxon>
    </lineage>
</organism>
<name>A0A381N716_9ZZZZ</name>
<proteinExistence type="predicted"/>
<dbReference type="AlphaFoldDB" id="A0A381N716"/>
<accession>A0A381N716</accession>
<evidence type="ECO:0000313" key="1">
    <source>
        <dbReference type="EMBL" id="SUZ50315.1"/>
    </source>
</evidence>
<reference evidence="1" key="1">
    <citation type="submission" date="2018-05" db="EMBL/GenBank/DDBJ databases">
        <authorList>
            <person name="Lanie J.A."/>
            <person name="Ng W.-L."/>
            <person name="Kazmierczak K.M."/>
            <person name="Andrzejewski T.M."/>
            <person name="Davidsen T.M."/>
            <person name="Wayne K.J."/>
            <person name="Tettelin H."/>
            <person name="Glass J.I."/>
            <person name="Rusch D."/>
            <person name="Podicherti R."/>
            <person name="Tsui H.-C.T."/>
            <person name="Winkler M.E."/>
        </authorList>
    </citation>
    <scope>NUCLEOTIDE SEQUENCE</scope>
</reference>
<protein>
    <submittedName>
        <fullName evidence="1">Uncharacterized protein</fullName>
    </submittedName>
</protein>